<dbReference type="EMBL" id="JH687797">
    <property type="protein sequence ID" value="EJD40952.1"/>
    <property type="molecule type" value="Genomic_DNA"/>
</dbReference>
<accession>J0WWZ8</accession>
<sequence length="57" mass="6018">MNVLRLASALITLAAAASAWLLPTEQLEKRICACCDYTCAGKYLPCGGEVGLMRDAA</sequence>
<feature type="chain" id="PRO_5003741098" evidence="1">
    <location>
        <begin position="20"/>
        <end position="57"/>
    </location>
</feature>
<organism evidence="2 3">
    <name type="scientific">Auricularia subglabra (strain TFB-10046 / SS5)</name>
    <name type="common">White-rot fungus</name>
    <name type="synonym">Auricularia delicata (strain TFB10046)</name>
    <dbReference type="NCBI Taxonomy" id="717982"/>
    <lineage>
        <taxon>Eukaryota</taxon>
        <taxon>Fungi</taxon>
        <taxon>Dikarya</taxon>
        <taxon>Basidiomycota</taxon>
        <taxon>Agaricomycotina</taxon>
        <taxon>Agaricomycetes</taxon>
        <taxon>Auriculariales</taxon>
        <taxon>Auriculariaceae</taxon>
        <taxon>Auricularia</taxon>
    </lineage>
</organism>
<keyword evidence="3" id="KW-1185">Reference proteome</keyword>
<dbReference type="Proteomes" id="UP000006514">
    <property type="component" value="Unassembled WGS sequence"/>
</dbReference>
<reference evidence="3" key="1">
    <citation type="journal article" date="2012" name="Science">
        <title>The Paleozoic origin of enzymatic lignin decomposition reconstructed from 31 fungal genomes.</title>
        <authorList>
            <person name="Floudas D."/>
            <person name="Binder M."/>
            <person name="Riley R."/>
            <person name="Barry K."/>
            <person name="Blanchette R.A."/>
            <person name="Henrissat B."/>
            <person name="Martinez A.T."/>
            <person name="Otillar R."/>
            <person name="Spatafora J.W."/>
            <person name="Yadav J.S."/>
            <person name="Aerts A."/>
            <person name="Benoit I."/>
            <person name="Boyd A."/>
            <person name="Carlson A."/>
            <person name="Copeland A."/>
            <person name="Coutinho P.M."/>
            <person name="de Vries R.P."/>
            <person name="Ferreira P."/>
            <person name="Findley K."/>
            <person name="Foster B."/>
            <person name="Gaskell J."/>
            <person name="Glotzer D."/>
            <person name="Gorecki P."/>
            <person name="Heitman J."/>
            <person name="Hesse C."/>
            <person name="Hori C."/>
            <person name="Igarashi K."/>
            <person name="Jurgens J.A."/>
            <person name="Kallen N."/>
            <person name="Kersten P."/>
            <person name="Kohler A."/>
            <person name="Kuees U."/>
            <person name="Kumar T.K.A."/>
            <person name="Kuo A."/>
            <person name="LaButti K."/>
            <person name="Larrondo L.F."/>
            <person name="Lindquist E."/>
            <person name="Ling A."/>
            <person name="Lombard V."/>
            <person name="Lucas S."/>
            <person name="Lundell T."/>
            <person name="Martin R."/>
            <person name="McLaughlin D.J."/>
            <person name="Morgenstern I."/>
            <person name="Morin E."/>
            <person name="Murat C."/>
            <person name="Nagy L.G."/>
            <person name="Nolan M."/>
            <person name="Ohm R.A."/>
            <person name="Patyshakuliyeva A."/>
            <person name="Rokas A."/>
            <person name="Ruiz-Duenas F.J."/>
            <person name="Sabat G."/>
            <person name="Salamov A."/>
            <person name="Samejima M."/>
            <person name="Schmutz J."/>
            <person name="Slot J.C."/>
            <person name="St John F."/>
            <person name="Stenlid J."/>
            <person name="Sun H."/>
            <person name="Sun S."/>
            <person name="Syed K."/>
            <person name="Tsang A."/>
            <person name="Wiebenga A."/>
            <person name="Young D."/>
            <person name="Pisabarro A."/>
            <person name="Eastwood D.C."/>
            <person name="Martin F."/>
            <person name="Cullen D."/>
            <person name="Grigoriev I.V."/>
            <person name="Hibbett D.S."/>
        </authorList>
    </citation>
    <scope>NUCLEOTIDE SEQUENCE [LARGE SCALE GENOMIC DNA]</scope>
    <source>
        <strain evidence="3">TFB10046</strain>
    </source>
</reference>
<evidence type="ECO:0000256" key="1">
    <source>
        <dbReference type="SAM" id="SignalP"/>
    </source>
</evidence>
<evidence type="ECO:0000313" key="2">
    <source>
        <dbReference type="EMBL" id="EJD40952.1"/>
    </source>
</evidence>
<keyword evidence="1" id="KW-0732">Signal</keyword>
<evidence type="ECO:0000313" key="3">
    <source>
        <dbReference type="Proteomes" id="UP000006514"/>
    </source>
</evidence>
<feature type="signal peptide" evidence="1">
    <location>
        <begin position="1"/>
        <end position="19"/>
    </location>
</feature>
<name>J0WWZ8_AURST</name>
<proteinExistence type="predicted"/>
<gene>
    <name evidence="2" type="ORF">AURDEDRAFT_169929</name>
</gene>
<dbReference type="AlphaFoldDB" id="J0WWZ8"/>
<protein>
    <submittedName>
        <fullName evidence="2">Uncharacterized protein</fullName>
    </submittedName>
</protein>
<dbReference type="InParanoid" id="J0WWZ8"/>
<dbReference type="KEGG" id="adl:AURDEDRAFT_169929"/>